<keyword evidence="3" id="KW-1185">Reference proteome</keyword>
<evidence type="ECO:0000313" key="2">
    <source>
        <dbReference type="EMBL" id="MDG4474608.1"/>
    </source>
</evidence>
<organism evidence="2 3">
    <name type="scientific">Thiovibrio frasassiensis</name>
    <dbReference type="NCBI Taxonomy" id="2984131"/>
    <lineage>
        <taxon>Bacteria</taxon>
        <taxon>Pseudomonadati</taxon>
        <taxon>Thermodesulfobacteriota</taxon>
        <taxon>Desulfobulbia</taxon>
        <taxon>Desulfobulbales</taxon>
        <taxon>Thiovibrionaceae</taxon>
        <taxon>Thiovibrio</taxon>
    </lineage>
</organism>
<gene>
    <name evidence="2" type="ORF">OLX77_00360</name>
</gene>
<feature type="chain" id="PRO_5040725562" evidence="1">
    <location>
        <begin position="24"/>
        <end position="219"/>
    </location>
</feature>
<feature type="signal peptide" evidence="1">
    <location>
        <begin position="1"/>
        <end position="23"/>
    </location>
</feature>
<evidence type="ECO:0000313" key="3">
    <source>
        <dbReference type="Proteomes" id="UP001154240"/>
    </source>
</evidence>
<dbReference type="InterPro" id="IPR021409">
    <property type="entry name" value="DUF3047"/>
</dbReference>
<dbReference type="RefSeq" id="WP_307631589.1">
    <property type="nucleotide sequence ID" value="NZ_JAPHEH010000001.1"/>
</dbReference>
<reference evidence="2" key="2">
    <citation type="submission" date="2022-10" db="EMBL/GenBank/DDBJ databases">
        <authorList>
            <person name="Aronson H.S."/>
        </authorList>
    </citation>
    <scope>NUCLEOTIDE SEQUENCE</scope>
    <source>
        <strain evidence="2">RS19-109</strain>
    </source>
</reference>
<comment type="caution">
    <text evidence="2">The sequence shown here is derived from an EMBL/GenBank/DDBJ whole genome shotgun (WGS) entry which is preliminary data.</text>
</comment>
<sequence length="219" mass="24794">MFHVNKLLTTVVFFILAISTASSTPREQVLDDYKNGLAPGWETKSFAGQTHYTAEHDDKQFYIKATSKGAASGLFHKIAYDSKEQPILRWSWKIERTLTKGDERRKGGDDYAARVYVVFPSFLFWNTKALNYIWANKLPRGEALPNAFTANAMMIAVESGNGRAGQWLNEERNIYEDFKKYFKSEPPKVGAIAIMTDTDNTGESVTAWYGPIFIGRDNP</sequence>
<dbReference type="AlphaFoldDB" id="A0A9X4RL19"/>
<protein>
    <submittedName>
        <fullName evidence="2">DUF3047 domain-containing protein</fullName>
    </submittedName>
</protein>
<reference evidence="2" key="1">
    <citation type="journal article" date="2022" name="bioRxiv">
        <title>Thiovibrio frasassiensisgen. nov., sp. nov., an autotrophic, elemental sulfur disproportionating bacterium isolated from sulfidic karst sediment, and proposal of Thiovibrionaceae fam. nov.</title>
        <authorList>
            <person name="Aronson H."/>
            <person name="Thomas C."/>
            <person name="Bhattacharyya M."/>
            <person name="Eckstein S."/>
            <person name="Jensen S."/>
            <person name="Barco R."/>
            <person name="Macalady J."/>
            <person name="Amend J."/>
        </authorList>
    </citation>
    <scope>NUCLEOTIDE SEQUENCE</scope>
    <source>
        <strain evidence="2">RS19-109</strain>
    </source>
</reference>
<dbReference type="EMBL" id="JAPHEH010000001">
    <property type="protein sequence ID" value="MDG4474608.1"/>
    <property type="molecule type" value="Genomic_DNA"/>
</dbReference>
<keyword evidence="1" id="KW-0732">Signal</keyword>
<proteinExistence type="predicted"/>
<evidence type="ECO:0000256" key="1">
    <source>
        <dbReference type="SAM" id="SignalP"/>
    </source>
</evidence>
<dbReference type="Pfam" id="PF11249">
    <property type="entry name" value="DUF3047"/>
    <property type="match status" value="1"/>
</dbReference>
<dbReference type="Proteomes" id="UP001154240">
    <property type="component" value="Unassembled WGS sequence"/>
</dbReference>
<accession>A0A9X4RL19</accession>
<name>A0A9X4RL19_9BACT</name>